<dbReference type="Gene3D" id="3.80.10.10">
    <property type="entry name" value="Ribonuclease Inhibitor"/>
    <property type="match status" value="1"/>
</dbReference>
<keyword evidence="6" id="KW-0832">Ubl conjugation</keyword>
<dbReference type="InterPro" id="IPR046673">
    <property type="entry name" value="ToxA_N"/>
</dbReference>
<dbReference type="Gene3D" id="1.20.58.360">
    <property type="entry name" value="Shigella T3SS effector IpaH defines"/>
    <property type="match status" value="1"/>
</dbReference>
<dbReference type="SUPFAM" id="SSF52058">
    <property type="entry name" value="L domain-like"/>
    <property type="match status" value="1"/>
</dbReference>
<dbReference type="Pfam" id="PF14496">
    <property type="entry name" value="NEL"/>
    <property type="match status" value="1"/>
</dbReference>
<accession>A0A2Z4RNM6</accession>
<evidence type="ECO:0000259" key="7">
    <source>
        <dbReference type="PROSITE" id="PS52053"/>
    </source>
</evidence>
<dbReference type="InterPro" id="IPR050216">
    <property type="entry name" value="LRR_domain-containing"/>
</dbReference>
<evidence type="ECO:0000256" key="3">
    <source>
        <dbReference type="ARBA" id="ARBA00022614"/>
    </source>
</evidence>
<keyword evidence="3" id="KW-0433">Leucine-rich repeat</keyword>
<dbReference type="InterPro" id="IPR029487">
    <property type="entry name" value="NEL_dom"/>
</dbReference>
<comment type="PTM">
    <text evidence="6">Ubiquitinated in the presence of host E1 ubiquitin-activating enzyme, E2 ubiquitin-conjugating enzyme and ubiquitin.</text>
</comment>
<gene>
    <name evidence="8" type="ORF">DKY63_22555</name>
</gene>
<evidence type="ECO:0000313" key="8">
    <source>
        <dbReference type="EMBL" id="AWY42539.1"/>
    </source>
</evidence>
<comment type="similarity">
    <text evidence="6">Belongs to the LRR-containing bacterial E3 ligase family.</text>
</comment>
<keyword evidence="5" id="KW-0843">Virulence</keyword>
<name>A0A2Z4RNM6_PSEPU</name>
<reference evidence="8 9" key="1">
    <citation type="submission" date="2018-05" db="EMBL/GenBank/DDBJ databases">
        <title>Whole genome sequence of Pseudomonas putida JBC17.</title>
        <authorList>
            <person name="Lee Y.H."/>
            <person name="David K."/>
        </authorList>
    </citation>
    <scope>NUCLEOTIDE SEQUENCE [LARGE SCALE GENOMIC DNA]</scope>
    <source>
        <strain evidence="8 9">JBC17</strain>
    </source>
</reference>
<dbReference type="GO" id="GO:0005576">
    <property type="term" value="C:extracellular region"/>
    <property type="evidence" value="ECO:0007669"/>
    <property type="project" value="UniProtKB-UniRule"/>
</dbReference>
<keyword evidence="6" id="KW-0964">Secreted</keyword>
<evidence type="ECO:0000256" key="5">
    <source>
        <dbReference type="ARBA" id="ARBA00023026"/>
    </source>
</evidence>
<dbReference type="PROSITE" id="PS52053">
    <property type="entry name" value="NEL"/>
    <property type="match status" value="1"/>
</dbReference>
<dbReference type="PANTHER" id="PTHR48051:SF1">
    <property type="entry name" value="RAS SUPPRESSOR PROTEIN 1"/>
    <property type="match status" value="1"/>
</dbReference>
<dbReference type="OrthoDB" id="1467561at2"/>
<evidence type="ECO:0000256" key="2">
    <source>
        <dbReference type="ARBA" id="ARBA00012483"/>
    </source>
</evidence>
<protein>
    <recommendedName>
        <fullName evidence="2">RING-type E3 ubiquitin transferase</fullName>
        <ecNumber evidence="2">2.3.2.27</ecNumber>
    </recommendedName>
</protein>
<evidence type="ECO:0000256" key="4">
    <source>
        <dbReference type="ARBA" id="ARBA00022737"/>
    </source>
</evidence>
<dbReference type="InterPro" id="IPR032675">
    <property type="entry name" value="LRR_dom_sf"/>
</dbReference>
<dbReference type="EC" id="2.3.2.27" evidence="2"/>
<dbReference type="GO" id="GO:0016567">
    <property type="term" value="P:protein ubiquitination"/>
    <property type="evidence" value="ECO:0007669"/>
    <property type="project" value="InterPro"/>
</dbReference>
<evidence type="ECO:0000256" key="1">
    <source>
        <dbReference type="ARBA" id="ARBA00000900"/>
    </source>
</evidence>
<feature type="domain" description="NEL" evidence="7">
    <location>
        <begin position="1754"/>
        <end position="2114"/>
    </location>
</feature>
<dbReference type="Proteomes" id="UP000250299">
    <property type="component" value="Chromosome"/>
</dbReference>
<feature type="active site" description="Glycyl thioester intermediate" evidence="6">
    <location>
        <position position="1845"/>
    </location>
</feature>
<dbReference type="GO" id="GO:0005737">
    <property type="term" value="C:cytoplasm"/>
    <property type="evidence" value="ECO:0007669"/>
    <property type="project" value="TreeGrafter"/>
</dbReference>
<sequence length="2114" mass="238677">MLKLKATMPDWYIPLPEKDRQHLKALVDERWRLQGELDELLVDLQSDIDAFAKPLLKTSLQANFNNFEDPEKLSLVLEVPDSLIFGIDKGATRVRSSSLLAAALHNFEEAETREDAFRSGSGVFRSNPQGTPGRIKAITPARFASLCRRLDIGAQYQTHLQAKLAPTDPVAERTLRERSIASEKAAFRSSTVIARFKGDISVEAFSRLQDIAEGKKELRFHGLPLRNHRLSLMGFRLASIVLFSAVGEPSVVKKAVDALTPASLRFWTDWSRRMPFLPGNAYEQYKLVQAFFANGPTGVADEMLRSDDIYNQSRLTGPLIAYVPDDPDHPLKEYASLTEFMKVLIGQLRDPQYQAFFSQFVAQKDKGHFFARVNERLKTISWHQREPLDMGPWWRETAIENPNAEPITNLIANDLWLSLFLERRAKVLLDARYIAVPTGDEDATSRWKRLTSYRSATTAQKKILADSHTRFRESLNQIETRLGRIKDVFEFAEQPLRNAIKAQFKLDLDVRNVYFARKYGFKDRDDFYGFLVFEQQNTQSLRYEYRGISLLEAALANFEPDEEQPSRCNDCQLITGWSSYDGEVLPTFEAVNSEAKPVAPHDFAKLCRTLDLGALYQKHIKDIVEPETADERLALALQLEEHQRRRLALSTELAWLQSGISRDAYQMLKKVLTGDSGATLDGRPVTFATVQVFGIELVGPLLIGPNRRDAGRVERLTVYLPNDPQQPLKEYPSSADFMADLRTRLHSSAYRRFFSQFVPVRQQGIFFAQFNKLYNPSSLGAQADYSLQSRPVRLPLDEAYIEGELWKQLRLKAVARLYADARAIAVPTGDEDRDARTARLASYLDAVVSVFNLAAFVVPGLGPIMLTVGAAQMLDDAFEGIEAYEQGEPREMWAHFSSVALNVAFIGAGAAVLPNVHLSTSVDNLKLVTLPDGRQKLWNPDLSRYESLHNPAPETVPDGLGLYSHNGQMVLSIDGDQYQVKQDPVSEQFRIQHPTRPKAYSPELFHNGEGAWRHELERPQTWEGAKLMRRLGPLVEGFSDAELEQIRRVSGIDTDVLRRLHAESETMPAILSDTVKRFRAYGDAVRIAQGIDEGSLSAALCSYAASLAVELPGWPANKAIEAFSGAGLGGPSVKYGMPDALAQDIIKVSRVELMSGRLPARIIESFNEADVKSLLPQYTPGTPEERISTLRKQLQQQAIKDRARLMRSLYAEQQQPADAAVTVVQRDFTGVPSLMIRELLADTTPTERATLATHGRVPLRVAEGVRRLQQQIRLTRAYEGLYFEELIDKDTEILAINSLRRLPGWVNGIRLEIREGALEGGLRASVGPEDAGERKVLVRVGEGRYEARNDRDEHLHGTDNLYASIQHALSDRHRQAIGLPHVSQGTQLKTMLIEHQLSRAQLRPLLRMQPRKQPFFKSPMRLSGERIGYPLSDHPRTSQWQRIVEERVRTLYPALSPAQLNGFIESMGDRQEATLITLEREFKQLDHTLQNWQRTQLDVPPGVRQTADFAQQRRARLTIIKALKQAWQRTGEVDLDINGQPQGQFIDLSSIDLQGQLDLLPPLTANFDHVTHLDLSGASIDVDADGFLRHFRRLRRLNLSSNGLFELPVPLDRMSHLTELDLSDNLIELDPSAVTRLRGLARLQFLGLEGNPLRLSPDVGQMPDLTMLLLADTGLNAWPVGLFDQHRGPMFNLDLSANVLEHIPQVEPGSDGAEVVARTTISQEPRYISEQNLQMIRDYRQSVGLEPDRPYPPRGILDSIQWRAGLTDEQWRAKQDAWDSLEHEHGSEPFFRELRKLAQSADALATEKAARAELCSKVWEMIEAATANSTLRKVLFRMAAAPTTCVDAGAQLFNAMGLEVLIFQAYELGAHDLIETALLELARGKSRLDELGRIARERIGELLGQGRQFPQYDEQGLVIPRRDAQGQVIADIDEVEIHMIYPTQLAQRLELPWQSRKMMFRVPDVTREMIQRAYTRVLEKEQGALLQERILEQPFWVNFMMRSNPEPLNALRAKAEISLDLQAAQQAWIDSDSSVHKIYWRGEVVRLGKLLGKPDSEISPGMVMSDAQYYADMETIAVQEKELVRKLTHEAMQRARLQRSEMAFRVEGDAHAGV</sequence>
<keyword evidence="6" id="KW-0833">Ubl conjugation pathway</keyword>
<comment type="catalytic activity">
    <reaction evidence="1">
        <text>S-ubiquitinyl-[E2 ubiquitin-conjugating enzyme]-L-cysteine + [acceptor protein]-L-lysine = [E2 ubiquitin-conjugating enzyme]-L-cysteine + N(6)-ubiquitinyl-[acceptor protein]-L-lysine.</text>
        <dbReference type="EC" id="2.3.2.27"/>
    </reaction>
</comment>
<keyword evidence="6" id="KW-0808">Transferase</keyword>
<proteinExistence type="inferred from homology"/>
<organism evidence="8 9">
    <name type="scientific">Pseudomonas putida</name>
    <name type="common">Arthrobacter siderocapsulatus</name>
    <dbReference type="NCBI Taxonomy" id="303"/>
    <lineage>
        <taxon>Bacteria</taxon>
        <taxon>Pseudomonadati</taxon>
        <taxon>Pseudomonadota</taxon>
        <taxon>Gammaproteobacteria</taxon>
        <taxon>Pseudomonadales</taxon>
        <taxon>Pseudomonadaceae</taxon>
        <taxon>Pseudomonas</taxon>
    </lineage>
</organism>
<keyword evidence="4" id="KW-0677">Repeat</keyword>
<dbReference type="PANTHER" id="PTHR48051">
    <property type="match status" value="1"/>
</dbReference>
<evidence type="ECO:0000256" key="6">
    <source>
        <dbReference type="PROSITE-ProRule" id="PRU01398"/>
    </source>
</evidence>
<dbReference type="GO" id="GO:0061630">
    <property type="term" value="F:ubiquitin protein ligase activity"/>
    <property type="evidence" value="ECO:0007669"/>
    <property type="project" value="UniProtKB-EC"/>
</dbReference>
<evidence type="ECO:0000313" key="9">
    <source>
        <dbReference type="Proteomes" id="UP000250299"/>
    </source>
</evidence>
<dbReference type="EMBL" id="CP029693">
    <property type="protein sequence ID" value="AWY42539.1"/>
    <property type="molecule type" value="Genomic_DNA"/>
</dbReference>
<keyword evidence="6" id="KW-1035">Host cytoplasm</keyword>
<dbReference type="Pfam" id="PF20178">
    <property type="entry name" value="ToxA_N"/>
    <property type="match status" value="3"/>
</dbReference>